<evidence type="ECO:0000313" key="10">
    <source>
        <dbReference type="Proteomes" id="UP000626242"/>
    </source>
</evidence>
<evidence type="ECO:0000256" key="1">
    <source>
        <dbReference type="ARBA" id="ARBA00004442"/>
    </source>
</evidence>
<keyword evidence="4" id="KW-0472">Membrane</keyword>
<dbReference type="Proteomes" id="UP000626242">
    <property type="component" value="Unassembled WGS sequence"/>
</dbReference>
<dbReference type="CDD" id="cd08977">
    <property type="entry name" value="SusD"/>
    <property type="match status" value="1"/>
</dbReference>
<feature type="domain" description="RagB/SusD" evidence="7">
    <location>
        <begin position="334"/>
        <end position="487"/>
    </location>
</feature>
<sequence length="488" mass="53758">MKKYLIILSSALVFFTSNSCSNRDLELLPPDQDSLNEINTPTKLQQLLNGAYLSISSANALGAEATMFADILGDKFFVSNSNSSYTTTYTYNYSATVNDFKFYGTLYDMITKCNFVIQSSVPEDEEVIRMKAEAKILRGMAYFILVNYYSPTPSSGVNQEYGVPLVTDVYDVTIQPARATVAEVYDRIIQDLTEGAQNAEATPQSKVLLGKDAAKLLLSRVYITRRAAGDAQKAVDLATQVIDSAPAGSFGLGTNSISAYTSYFAGNDDGASEEQPETIWELDFNQVTNRANGIGSNVSLPVFYSRQDSRRSMLINQSFYSSFAATDIRRGSLTTGLISNTGPTTPNTDSPKGYWMNKYPRLTSEGNYVRDVKILRYSEAYLNRIEGLYLAGQNAQALTELNAFAASRNGSLYTGADLLNDILTERAKELYGEGHRFFDLKRHNLPVVRPSNCTINCTIPAGDKLFVFPIPQGALNSNANLKQYPGYN</sequence>
<dbReference type="SUPFAM" id="SSF48452">
    <property type="entry name" value="TPR-like"/>
    <property type="match status" value="1"/>
</dbReference>
<evidence type="ECO:0000256" key="5">
    <source>
        <dbReference type="ARBA" id="ARBA00023237"/>
    </source>
</evidence>
<dbReference type="Gene3D" id="1.25.40.900">
    <property type="match status" value="1"/>
</dbReference>
<dbReference type="EMBL" id="JACSPS010000001">
    <property type="protein sequence ID" value="MBD8017590.1"/>
    <property type="molecule type" value="Genomic_DNA"/>
</dbReference>
<organism evidence="9 10">
    <name type="scientific">Kaistella pullorum</name>
    <dbReference type="NCBI Taxonomy" id="2763074"/>
    <lineage>
        <taxon>Bacteria</taxon>
        <taxon>Pseudomonadati</taxon>
        <taxon>Bacteroidota</taxon>
        <taxon>Flavobacteriia</taxon>
        <taxon>Flavobacteriales</taxon>
        <taxon>Weeksellaceae</taxon>
        <taxon>Chryseobacterium group</taxon>
        <taxon>Kaistella</taxon>
    </lineage>
</organism>
<dbReference type="Gene3D" id="1.25.40.390">
    <property type="match status" value="1"/>
</dbReference>
<keyword evidence="10" id="KW-1185">Reference proteome</keyword>
<comment type="subcellular location">
    <subcellularLocation>
        <location evidence="1">Cell outer membrane</location>
    </subcellularLocation>
</comment>
<comment type="caution">
    <text evidence="9">The sequence shown here is derived from an EMBL/GenBank/DDBJ whole genome shotgun (WGS) entry which is preliminary data.</text>
</comment>
<dbReference type="Gene3D" id="2.20.20.130">
    <property type="match status" value="1"/>
</dbReference>
<evidence type="ECO:0000313" key="9">
    <source>
        <dbReference type="EMBL" id="MBD8017590.1"/>
    </source>
</evidence>
<evidence type="ECO:0000256" key="3">
    <source>
        <dbReference type="ARBA" id="ARBA00022729"/>
    </source>
</evidence>
<protein>
    <submittedName>
        <fullName evidence="9">RagB/SusD family nutrient uptake outer membrane protein</fullName>
    </submittedName>
</protein>
<dbReference type="RefSeq" id="WP_251832791.1">
    <property type="nucleotide sequence ID" value="NZ_JACSPS010000001.1"/>
</dbReference>
<dbReference type="InterPro" id="IPR011990">
    <property type="entry name" value="TPR-like_helical_dom_sf"/>
</dbReference>
<reference evidence="9 10" key="1">
    <citation type="submission" date="2020-08" db="EMBL/GenBank/DDBJ databases">
        <title>A Genomic Blueprint of the Chicken Gut Microbiome.</title>
        <authorList>
            <person name="Gilroy R."/>
            <person name="Ravi A."/>
            <person name="Getino M."/>
            <person name="Pursley I."/>
            <person name="Horton D.L."/>
            <person name="Alikhan N.-F."/>
            <person name="Baker D."/>
            <person name="Gharbi K."/>
            <person name="Hall N."/>
            <person name="Watson M."/>
            <person name="Adriaenssens E.M."/>
            <person name="Foster-Nyarko E."/>
            <person name="Jarju S."/>
            <person name="Secka A."/>
            <person name="Antonio M."/>
            <person name="Oren A."/>
            <person name="Chaudhuri R."/>
            <person name="La Ragione R.M."/>
            <person name="Hildebrand F."/>
            <person name="Pallen M.J."/>
        </authorList>
    </citation>
    <scope>NUCLEOTIDE SEQUENCE [LARGE SCALE GENOMIC DNA]</scope>
    <source>
        <strain evidence="9 10">Sa1CVA4</strain>
    </source>
</reference>
<dbReference type="Pfam" id="PF14322">
    <property type="entry name" value="SusD-like_3"/>
    <property type="match status" value="1"/>
</dbReference>
<evidence type="ECO:0000256" key="4">
    <source>
        <dbReference type="ARBA" id="ARBA00023136"/>
    </source>
</evidence>
<evidence type="ECO:0000256" key="6">
    <source>
        <dbReference type="SAM" id="SignalP"/>
    </source>
</evidence>
<comment type="similarity">
    <text evidence="2">Belongs to the SusD family.</text>
</comment>
<gene>
    <name evidence="9" type="ORF">H9628_03815</name>
</gene>
<keyword evidence="3 6" id="KW-0732">Signal</keyword>
<dbReference type="InterPro" id="IPR033985">
    <property type="entry name" value="SusD-like_N"/>
</dbReference>
<keyword evidence="5" id="KW-0998">Cell outer membrane</keyword>
<evidence type="ECO:0000259" key="8">
    <source>
        <dbReference type="Pfam" id="PF14322"/>
    </source>
</evidence>
<evidence type="ECO:0000256" key="2">
    <source>
        <dbReference type="ARBA" id="ARBA00006275"/>
    </source>
</evidence>
<name>A0ABR8WKJ6_9FLAO</name>
<dbReference type="InterPro" id="IPR012944">
    <property type="entry name" value="SusD_RagB_dom"/>
</dbReference>
<dbReference type="Pfam" id="PF07980">
    <property type="entry name" value="SusD_RagB"/>
    <property type="match status" value="1"/>
</dbReference>
<evidence type="ECO:0000259" key="7">
    <source>
        <dbReference type="Pfam" id="PF07980"/>
    </source>
</evidence>
<feature type="domain" description="SusD-like N-terminal" evidence="8">
    <location>
        <begin position="30"/>
        <end position="222"/>
    </location>
</feature>
<feature type="chain" id="PRO_5047209984" evidence="6">
    <location>
        <begin position="20"/>
        <end position="488"/>
    </location>
</feature>
<feature type="signal peptide" evidence="6">
    <location>
        <begin position="1"/>
        <end position="19"/>
    </location>
</feature>
<proteinExistence type="inferred from homology"/>
<accession>A0ABR8WKJ6</accession>